<organism evidence="2 4">
    <name type="scientific">Dreissena polymorpha</name>
    <name type="common">Zebra mussel</name>
    <name type="synonym">Mytilus polymorpha</name>
    <dbReference type="NCBI Taxonomy" id="45954"/>
    <lineage>
        <taxon>Eukaryota</taxon>
        <taxon>Metazoa</taxon>
        <taxon>Spiralia</taxon>
        <taxon>Lophotrochozoa</taxon>
        <taxon>Mollusca</taxon>
        <taxon>Bivalvia</taxon>
        <taxon>Autobranchia</taxon>
        <taxon>Heteroconchia</taxon>
        <taxon>Euheterodonta</taxon>
        <taxon>Imparidentia</taxon>
        <taxon>Neoheterodontei</taxon>
        <taxon>Myida</taxon>
        <taxon>Dreissenoidea</taxon>
        <taxon>Dreissenidae</taxon>
        <taxon>Dreissena</taxon>
    </lineage>
</organism>
<feature type="compositionally biased region" description="Polar residues" evidence="1">
    <location>
        <begin position="37"/>
        <end position="57"/>
    </location>
</feature>
<dbReference type="EMBL" id="JAIWYP010000010">
    <property type="protein sequence ID" value="KAH3755549.1"/>
    <property type="molecule type" value="Genomic_DNA"/>
</dbReference>
<sequence>MAGMDNSDYADLSSIFGTEVSHYAALVAFQDASVNKPLSKSPSIQYRSKPCTSNSYDKATMPRDTSPYQANSKTSLITRYVAAS</sequence>
<proteinExistence type="predicted"/>
<evidence type="ECO:0000256" key="1">
    <source>
        <dbReference type="SAM" id="MobiDB-lite"/>
    </source>
</evidence>
<reference evidence="2" key="2">
    <citation type="submission" date="2020-11" db="EMBL/GenBank/DDBJ databases">
        <authorList>
            <person name="McCartney M.A."/>
            <person name="Auch B."/>
            <person name="Kono T."/>
            <person name="Mallez S."/>
            <person name="Becker A."/>
            <person name="Gohl D.M."/>
            <person name="Silverstein K.A.T."/>
            <person name="Koren S."/>
            <person name="Bechman K.B."/>
            <person name="Herman A."/>
            <person name="Abrahante J.E."/>
            <person name="Garbe J."/>
        </authorList>
    </citation>
    <scope>NUCLEOTIDE SEQUENCE</scope>
    <source>
        <strain evidence="2">Duluth1</strain>
        <tissue evidence="2">Whole animal</tissue>
    </source>
</reference>
<dbReference type="EMBL" id="JAIWYP010000010">
    <property type="protein sequence ID" value="KAH3755092.1"/>
    <property type="molecule type" value="Genomic_DNA"/>
</dbReference>
<feature type="region of interest" description="Disordered" evidence="1">
    <location>
        <begin position="37"/>
        <end position="70"/>
    </location>
</feature>
<gene>
    <name evidence="2" type="ORF">DPMN_189776</name>
    <name evidence="3" type="ORF">DPMN_190245</name>
</gene>
<reference evidence="2" key="1">
    <citation type="journal article" date="2019" name="bioRxiv">
        <title>The Genome of the Zebra Mussel, Dreissena polymorpha: A Resource for Invasive Species Research.</title>
        <authorList>
            <person name="McCartney M.A."/>
            <person name="Auch B."/>
            <person name="Kono T."/>
            <person name="Mallez S."/>
            <person name="Zhang Y."/>
            <person name="Obille A."/>
            <person name="Becker A."/>
            <person name="Abrahante J.E."/>
            <person name="Garbe J."/>
            <person name="Badalamenti J.P."/>
            <person name="Herman A."/>
            <person name="Mangelson H."/>
            <person name="Liachko I."/>
            <person name="Sullivan S."/>
            <person name="Sone E.D."/>
            <person name="Koren S."/>
            <person name="Silverstein K.A.T."/>
            <person name="Beckman K.B."/>
            <person name="Gohl D.M."/>
        </authorList>
    </citation>
    <scope>NUCLEOTIDE SEQUENCE</scope>
    <source>
        <strain evidence="2">Duluth1</strain>
        <tissue evidence="2">Whole animal</tissue>
    </source>
</reference>
<evidence type="ECO:0000313" key="2">
    <source>
        <dbReference type="EMBL" id="KAH3755092.1"/>
    </source>
</evidence>
<accession>A0A9D4DW50</accession>
<comment type="caution">
    <text evidence="2">The sequence shown here is derived from an EMBL/GenBank/DDBJ whole genome shotgun (WGS) entry which is preliminary data.</text>
</comment>
<dbReference type="AlphaFoldDB" id="A0A9D4DW50"/>
<keyword evidence="4" id="KW-1185">Reference proteome</keyword>
<dbReference type="Proteomes" id="UP000828390">
    <property type="component" value="Unassembled WGS sequence"/>
</dbReference>
<protein>
    <submittedName>
        <fullName evidence="2">Uncharacterized protein</fullName>
    </submittedName>
</protein>
<evidence type="ECO:0000313" key="3">
    <source>
        <dbReference type="EMBL" id="KAH3755549.1"/>
    </source>
</evidence>
<name>A0A9D4DW50_DREPO</name>
<evidence type="ECO:0000313" key="4">
    <source>
        <dbReference type="Proteomes" id="UP000828390"/>
    </source>
</evidence>